<reference evidence="12 13" key="1">
    <citation type="journal article" date="2024" name="Pathogens">
        <title>Staphylococcus hsinchuensis sp. nov., Isolated from Soymilk.</title>
        <authorList>
            <person name="Wang Y.T."/>
            <person name="Lin Y.C."/>
            <person name="Hsieh Y.H."/>
            <person name="Lin Y.T."/>
            <person name="Hamada M."/>
            <person name="Chen C.C."/>
            <person name="Liou J.S."/>
            <person name="Lee A.Y."/>
            <person name="Zhang W.L."/>
            <person name="Chen Y.T."/>
            <person name="Huang C.H."/>
        </authorList>
    </citation>
    <scope>NUCLEOTIDE SEQUENCE [LARGE SCALE GENOMIC DNA]</scope>
    <source>
        <strain evidence="12 13">H164</strain>
    </source>
</reference>
<evidence type="ECO:0000256" key="4">
    <source>
        <dbReference type="ARBA" id="ARBA00022692"/>
    </source>
</evidence>
<dbReference type="PANTHER" id="PTHR40074">
    <property type="entry name" value="O-ACETYLTRANSFERASE WECH"/>
    <property type="match status" value="1"/>
</dbReference>
<sequence length="356" mass="41947">MKTYTSVIFWMRTIACLSIVCIHSITTTFSKMNHVEHDTLIRLIQLLLMFSTPLFVFISEFLLAKNYHVTTKPGFFKEKLIYLGIPYILINLGISYFYLKPDSLQQYIRNVGDTMFHGGAITYFIVIIFQFYALHYLFAKYLVKLKPLPVVIGSIIFATIYWAFRQFWPQPDLPIIGLFWEREGWMLFFGWVSYFLLGFYIGIYYETFMTQIKKYTWAIILGTLLAITILVTNYVSGFSTWVESKRFDIPFYVTMVILMFFLFSAYIKYVPKFILYISNYSFCIYAIHYFFVHDLGLLNGDNPFKNIVFNLIITLCLSICVAYLFNLFKFGKYIVGGIGKIKYEKVYESYQVGKMD</sequence>
<comment type="similarity">
    <text evidence="2">Belongs to the acyltransferase 3 family.</text>
</comment>
<keyword evidence="6 10" id="KW-0472">Membrane</keyword>
<evidence type="ECO:0000256" key="2">
    <source>
        <dbReference type="ARBA" id="ARBA00007400"/>
    </source>
</evidence>
<comment type="subcellular location">
    <subcellularLocation>
        <location evidence="1">Cell membrane</location>
        <topology evidence="1">Multi-pass membrane protein</topology>
    </subcellularLocation>
</comment>
<name>A0ABZ3EDK5_9STAP</name>
<feature type="transmembrane region" description="Helical" evidence="10">
    <location>
        <begin position="119"/>
        <end position="138"/>
    </location>
</feature>
<feature type="transmembrane region" description="Helical" evidence="10">
    <location>
        <begin position="217"/>
        <end position="237"/>
    </location>
</feature>
<evidence type="ECO:0000256" key="8">
    <source>
        <dbReference type="ARBA" id="ARBA00042402"/>
    </source>
</evidence>
<evidence type="ECO:0000313" key="13">
    <source>
        <dbReference type="Proteomes" id="UP001436297"/>
    </source>
</evidence>
<evidence type="ECO:0000256" key="6">
    <source>
        <dbReference type="ARBA" id="ARBA00023136"/>
    </source>
</evidence>
<feature type="transmembrane region" description="Helical" evidence="10">
    <location>
        <begin position="80"/>
        <end position="99"/>
    </location>
</feature>
<feature type="transmembrane region" description="Helical" evidence="10">
    <location>
        <begin position="145"/>
        <end position="164"/>
    </location>
</feature>
<dbReference type="PANTHER" id="PTHR40074:SF2">
    <property type="entry name" value="O-ACETYLTRANSFERASE WECH"/>
    <property type="match status" value="1"/>
</dbReference>
<feature type="transmembrane region" description="Helical" evidence="10">
    <location>
        <begin position="184"/>
        <end position="205"/>
    </location>
</feature>
<evidence type="ECO:0000313" key="12">
    <source>
        <dbReference type="EMBL" id="XAF70921.1"/>
    </source>
</evidence>
<evidence type="ECO:0000256" key="5">
    <source>
        <dbReference type="ARBA" id="ARBA00022989"/>
    </source>
</evidence>
<keyword evidence="3" id="KW-1003">Cell membrane</keyword>
<keyword evidence="5 10" id="KW-1133">Transmembrane helix</keyword>
<feature type="transmembrane region" description="Helical" evidence="10">
    <location>
        <begin position="249"/>
        <end position="266"/>
    </location>
</feature>
<keyword evidence="12" id="KW-0808">Transferase</keyword>
<accession>A0ABZ3EDK5</accession>
<gene>
    <name evidence="12" type="ORF">QQM35_02030</name>
</gene>
<keyword evidence="12" id="KW-0012">Acyltransferase</keyword>
<feature type="transmembrane region" description="Helical" evidence="10">
    <location>
        <begin position="307"/>
        <end position="325"/>
    </location>
</feature>
<protein>
    <recommendedName>
        <fullName evidence="7">Probable poly-beta-1,6-N-acetyl-D-glucosamine export protein</fullName>
    </recommendedName>
    <alternativeName>
        <fullName evidence="9">Biofilm polysaccharide intercellular adhesin export protein</fullName>
    </alternativeName>
    <alternativeName>
        <fullName evidence="8">Intercellular adhesion protein C</fullName>
    </alternativeName>
</protein>
<dbReference type="Proteomes" id="UP001436297">
    <property type="component" value="Chromosome"/>
</dbReference>
<dbReference type="GO" id="GO:0016746">
    <property type="term" value="F:acyltransferase activity"/>
    <property type="evidence" value="ECO:0007669"/>
    <property type="project" value="UniProtKB-KW"/>
</dbReference>
<proteinExistence type="inferred from homology"/>
<keyword evidence="13" id="KW-1185">Reference proteome</keyword>
<organism evidence="12 13">
    <name type="scientific">Staphylococcus hsinchuensis</name>
    <dbReference type="NCBI Taxonomy" id="3051183"/>
    <lineage>
        <taxon>Bacteria</taxon>
        <taxon>Bacillati</taxon>
        <taxon>Bacillota</taxon>
        <taxon>Bacilli</taxon>
        <taxon>Bacillales</taxon>
        <taxon>Staphylococcaceae</taxon>
        <taxon>Staphylococcus</taxon>
    </lineage>
</organism>
<dbReference type="InterPro" id="IPR002656">
    <property type="entry name" value="Acyl_transf_3_dom"/>
</dbReference>
<evidence type="ECO:0000256" key="1">
    <source>
        <dbReference type="ARBA" id="ARBA00004651"/>
    </source>
</evidence>
<evidence type="ECO:0000256" key="10">
    <source>
        <dbReference type="SAM" id="Phobius"/>
    </source>
</evidence>
<feature type="transmembrane region" description="Helical" evidence="10">
    <location>
        <begin position="40"/>
        <end position="59"/>
    </location>
</feature>
<dbReference type="Pfam" id="PF01757">
    <property type="entry name" value="Acyl_transf_3"/>
    <property type="match status" value="1"/>
</dbReference>
<dbReference type="RefSeq" id="WP_251517341.1">
    <property type="nucleotide sequence ID" value="NZ_CP128355.1"/>
</dbReference>
<evidence type="ECO:0000256" key="7">
    <source>
        <dbReference type="ARBA" id="ARBA00041028"/>
    </source>
</evidence>
<feature type="domain" description="Acyltransferase 3" evidence="11">
    <location>
        <begin position="10"/>
        <end position="325"/>
    </location>
</feature>
<feature type="transmembrane region" description="Helical" evidence="10">
    <location>
        <begin position="273"/>
        <end position="292"/>
    </location>
</feature>
<dbReference type="EMBL" id="CP128355">
    <property type="protein sequence ID" value="XAF70921.1"/>
    <property type="molecule type" value="Genomic_DNA"/>
</dbReference>
<keyword evidence="4 10" id="KW-0812">Transmembrane</keyword>
<evidence type="ECO:0000256" key="9">
    <source>
        <dbReference type="ARBA" id="ARBA00042839"/>
    </source>
</evidence>
<evidence type="ECO:0000259" key="11">
    <source>
        <dbReference type="Pfam" id="PF01757"/>
    </source>
</evidence>
<evidence type="ECO:0000256" key="3">
    <source>
        <dbReference type="ARBA" id="ARBA00022475"/>
    </source>
</evidence>